<comment type="caution">
    <text evidence="9">The sequence shown here is derived from an EMBL/GenBank/DDBJ whole genome shotgun (WGS) entry which is preliminary data.</text>
</comment>
<comment type="subcellular location">
    <subcellularLocation>
        <location evidence="1">Membrane</location>
        <topology evidence="1">Multi-pass membrane protein</topology>
    </subcellularLocation>
</comment>
<dbReference type="VEuPathDB" id="FungiDB:H310_09341"/>
<evidence type="ECO:0000256" key="2">
    <source>
        <dbReference type="ARBA" id="ARBA00009665"/>
    </source>
</evidence>
<reference evidence="9 10" key="1">
    <citation type="submission" date="2018-08" db="EMBL/GenBank/DDBJ databases">
        <title>Aphanomyces genome sequencing and annotation.</title>
        <authorList>
            <person name="Minardi D."/>
            <person name="Oidtmann B."/>
            <person name="Van Der Giezen M."/>
            <person name="Studholme D.J."/>
        </authorList>
    </citation>
    <scope>NUCLEOTIDE SEQUENCE [LARGE SCALE GENOMIC DNA]</scope>
    <source>
        <strain evidence="9 10">NJM0002</strain>
    </source>
</reference>
<evidence type="ECO:0000256" key="4">
    <source>
        <dbReference type="ARBA" id="ARBA00022989"/>
    </source>
</evidence>
<dbReference type="PROSITE" id="PS51380">
    <property type="entry name" value="EXS"/>
    <property type="match status" value="1"/>
</dbReference>
<dbReference type="InterPro" id="IPR004342">
    <property type="entry name" value="EXS_C"/>
</dbReference>
<protein>
    <recommendedName>
        <fullName evidence="11">SPX domain-containing protein</fullName>
    </recommendedName>
</protein>
<evidence type="ECO:0000256" key="5">
    <source>
        <dbReference type="ARBA" id="ARBA00023136"/>
    </source>
</evidence>
<evidence type="ECO:0000313" key="9">
    <source>
        <dbReference type="EMBL" id="RHY25773.1"/>
    </source>
</evidence>
<dbReference type="GO" id="GO:0005794">
    <property type="term" value="C:Golgi apparatus"/>
    <property type="evidence" value="ECO:0007669"/>
    <property type="project" value="TreeGrafter"/>
</dbReference>
<dbReference type="AlphaFoldDB" id="A0A3R6V695"/>
<feature type="domain" description="SPX" evidence="8">
    <location>
        <begin position="2"/>
        <end position="157"/>
    </location>
</feature>
<gene>
    <name evidence="9" type="ORF">DYB32_008106</name>
</gene>
<evidence type="ECO:0000259" key="7">
    <source>
        <dbReference type="PROSITE" id="PS51380"/>
    </source>
</evidence>
<keyword evidence="5 6" id="KW-0472">Membrane</keyword>
<feature type="transmembrane region" description="Helical" evidence="6">
    <location>
        <begin position="212"/>
        <end position="235"/>
    </location>
</feature>
<evidence type="ECO:0000259" key="8">
    <source>
        <dbReference type="PROSITE" id="PS51382"/>
    </source>
</evidence>
<evidence type="ECO:0000256" key="1">
    <source>
        <dbReference type="ARBA" id="ARBA00004141"/>
    </source>
</evidence>
<dbReference type="PROSITE" id="PS51382">
    <property type="entry name" value="SPX"/>
    <property type="match status" value="1"/>
</dbReference>
<name>A0A3R6V695_9STRA</name>
<keyword evidence="4 6" id="KW-1133">Transmembrane helix</keyword>
<keyword evidence="10" id="KW-1185">Reference proteome</keyword>
<feature type="transmembrane region" description="Helical" evidence="6">
    <location>
        <begin position="331"/>
        <end position="351"/>
    </location>
</feature>
<sequence>MIKFKAKLQANTFTEWREFYIDYDALKFAVNAIREDSTGFDLEQQLEKVVELQFLVGANSATSQAFEKAFIKEYDKVEKFYVAHADEYKQQLDILQKQYHANMNEATQLSMTSACMELHRLLNMLQNYALLNYTGLTKILKSHAKKCKSQESIRYVFAEKLETCAFSKAIQAKDELARLETWFCRTFYDGNRPIAMAALMARKDEHVDFSQAYIGMKFGMLLMLGLWVLWDVGIIPSIQRDENHLRLLLTKGFPVYRGLGCVIFFNWLMGISMYVWRSARINYMYIMDLEPRNTKDYDQVFHDAGHISIVYLINMLVYYKVCNGEFPEDRVAHRGYVLLFLFVYMIYFYVFREWRRKVGFVKAIGKIMGAPFFPVTFFHTFLGNYMLSMQRMNQDIAWCFCFFFSGEFLETDDLDLLKPTEGMAGYLHNHTMQSIIPSKCHKNFYYAKVVVPLLCALPLWFRFLQSLRRIYDMKVWWPGIGNVFKFALAQIVVLYGVFHPFHNPTKPTEDITPLQQVWIAAFIVFSFVLWFWDLTMDWGLGRPQHKFLAERHMYRRRSMYYGLSSSMSGALASSSFVVAIVVNFFLCYAWVLTLIPPSAEQALNHSFFVYIHPFSMLLEPMRRTMWSFFTVENEHLRNTMGFRKEQFIPLHYERGVGVADPNEHTEETRRKKRMNKVLIVAIIGLVVSLSFGAITVIEDAP</sequence>
<evidence type="ECO:0000256" key="6">
    <source>
        <dbReference type="SAM" id="Phobius"/>
    </source>
</evidence>
<organism evidence="9 10">
    <name type="scientific">Aphanomyces invadans</name>
    <dbReference type="NCBI Taxonomy" id="157072"/>
    <lineage>
        <taxon>Eukaryota</taxon>
        <taxon>Sar</taxon>
        <taxon>Stramenopiles</taxon>
        <taxon>Oomycota</taxon>
        <taxon>Saprolegniomycetes</taxon>
        <taxon>Saprolegniales</taxon>
        <taxon>Verrucalvaceae</taxon>
        <taxon>Aphanomyces</taxon>
    </lineage>
</organism>
<dbReference type="GO" id="GO:0000822">
    <property type="term" value="F:inositol hexakisphosphate binding"/>
    <property type="evidence" value="ECO:0007669"/>
    <property type="project" value="TreeGrafter"/>
</dbReference>
<feature type="transmembrane region" description="Helical" evidence="6">
    <location>
        <begin position="560"/>
        <end position="591"/>
    </location>
</feature>
<feature type="domain" description="EXS" evidence="7">
    <location>
        <begin position="442"/>
        <end position="662"/>
    </location>
</feature>
<feature type="transmembrane region" description="Helical" evidence="6">
    <location>
        <begin position="363"/>
        <end position="382"/>
    </location>
</feature>
<comment type="similarity">
    <text evidence="2">Belongs to the SYG1 (TC 2.A.94) family.</text>
</comment>
<evidence type="ECO:0000256" key="3">
    <source>
        <dbReference type="ARBA" id="ARBA00022692"/>
    </source>
</evidence>
<proteinExistence type="inferred from homology"/>
<dbReference type="Proteomes" id="UP000285060">
    <property type="component" value="Unassembled WGS sequence"/>
</dbReference>
<accession>A0A3R6V695</accession>
<dbReference type="CDD" id="cd14447">
    <property type="entry name" value="SPX"/>
    <property type="match status" value="1"/>
</dbReference>
<dbReference type="GO" id="GO:0016036">
    <property type="term" value="P:cellular response to phosphate starvation"/>
    <property type="evidence" value="ECO:0007669"/>
    <property type="project" value="TreeGrafter"/>
</dbReference>
<dbReference type="EMBL" id="QUSY01001192">
    <property type="protein sequence ID" value="RHY25773.1"/>
    <property type="molecule type" value="Genomic_DNA"/>
</dbReference>
<keyword evidence="3 6" id="KW-0812">Transmembrane</keyword>
<dbReference type="InterPro" id="IPR004331">
    <property type="entry name" value="SPX_dom"/>
</dbReference>
<evidence type="ECO:0000313" key="10">
    <source>
        <dbReference type="Proteomes" id="UP000285060"/>
    </source>
</evidence>
<feature type="transmembrane region" description="Helical" evidence="6">
    <location>
        <begin position="255"/>
        <end position="279"/>
    </location>
</feature>
<dbReference type="PANTHER" id="PTHR10783">
    <property type="entry name" value="XENOTROPIC AND POLYTROPIC RETROVIRUS RECEPTOR 1-RELATED"/>
    <property type="match status" value="1"/>
</dbReference>
<dbReference type="PANTHER" id="PTHR10783:SF103">
    <property type="entry name" value="SOLUTE CARRIER FAMILY 53 MEMBER 1"/>
    <property type="match status" value="1"/>
</dbReference>
<feature type="transmembrane region" description="Helical" evidence="6">
    <location>
        <begin position="518"/>
        <end position="540"/>
    </location>
</feature>
<feature type="transmembrane region" description="Helical" evidence="6">
    <location>
        <begin position="677"/>
        <end position="697"/>
    </location>
</feature>
<evidence type="ECO:0008006" key="11">
    <source>
        <dbReference type="Google" id="ProtNLM"/>
    </source>
</evidence>
<dbReference type="GO" id="GO:0005886">
    <property type="term" value="C:plasma membrane"/>
    <property type="evidence" value="ECO:0007669"/>
    <property type="project" value="TreeGrafter"/>
</dbReference>
<feature type="transmembrane region" description="Helical" evidence="6">
    <location>
        <begin position="444"/>
        <end position="463"/>
    </location>
</feature>
<dbReference type="GO" id="GO:0006817">
    <property type="term" value="P:phosphate ion transport"/>
    <property type="evidence" value="ECO:0007669"/>
    <property type="project" value="TreeGrafter"/>
</dbReference>
<feature type="transmembrane region" description="Helical" evidence="6">
    <location>
        <begin position="475"/>
        <end position="498"/>
    </location>
</feature>
<dbReference type="Pfam" id="PF03124">
    <property type="entry name" value="EXS"/>
    <property type="match status" value="1"/>
</dbReference>